<dbReference type="PANTHER" id="PTHR11098">
    <property type="entry name" value="NICOTINATE PHOSPHORIBOSYLTRANSFERASE"/>
    <property type="match status" value="1"/>
</dbReference>
<dbReference type="EMBL" id="CAJOAZ010003432">
    <property type="protein sequence ID" value="CAF4007146.1"/>
    <property type="molecule type" value="Genomic_DNA"/>
</dbReference>
<evidence type="ECO:0000256" key="2">
    <source>
        <dbReference type="ARBA" id="ARBA00010897"/>
    </source>
</evidence>
<evidence type="ECO:0000256" key="1">
    <source>
        <dbReference type="ARBA" id="ARBA00004790"/>
    </source>
</evidence>
<proteinExistence type="inferred from homology"/>
<dbReference type="PANTHER" id="PTHR11098:SF1">
    <property type="entry name" value="NICOTINATE PHOSPHORIBOSYLTRANSFERASE"/>
    <property type="match status" value="1"/>
</dbReference>
<evidence type="ECO:0000313" key="7">
    <source>
        <dbReference type="Proteomes" id="UP000663844"/>
    </source>
</evidence>
<sequence>MASENNTNIVQPLLTDLYQISMAYAYWKNRKHEEMAVFDLYFRKN</sequence>
<dbReference type="AlphaFoldDB" id="A0A819P1T6"/>
<dbReference type="Proteomes" id="UP000663844">
    <property type="component" value="Unassembled WGS sequence"/>
</dbReference>
<evidence type="ECO:0000259" key="5">
    <source>
        <dbReference type="Pfam" id="PF17767"/>
    </source>
</evidence>
<protein>
    <recommendedName>
        <fullName evidence="5">Nicotinate phosphoribosyltransferase N-terminal domain-containing protein</fullName>
    </recommendedName>
</protein>
<comment type="similarity">
    <text evidence="2">Belongs to the NAPRTase family.</text>
</comment>
<dbReference type="SUPFAM" id="SSF54675">
    <property type="entry name" value="Nicotinate/Quinolinate PRTase N-terminal domain-like"/>
    <property type="match status" value="1"/>
</dbReference>
<name>A0A819P1T6_9BILA</name>
<dbReference type="UniPathway" id="UPA00253"/>
<comment type="catalytic activity">
    <reaction evidence="4">
        <text>5-phospho-alpha-D-ribose 1-diphosphate + nicotinate + ATP + H2O = nicotinate beta-D-ribonucleotide + ADP + phosphate + diphosphate</text>
        <dbReference type="Rhea" id="RHEA:36163"/>
        <dbReference type="ChEBI" id="CHEBI:15377"/>
        <dbReference type="ChEBI" id="CHEBI:30616"/>
        <dbReference type="ChEBI" id="CHEBI:32544"/>
        <dbReference type="ChEBI" id="CHEBI:33019"/>
        <dbReference type="ChEBI" id="CHEBI:43474"/>
        <dbReference type="ChEBI" id="CHEBI:57502"/>
        <dbReference type="ChEBI" id="CHEBI:58017"/>
        <dbReference type="ChEBI" id="CHEBI:456216"/>
        <dbReference type="EC" id="6.3.4.21"/>
    </reaction>
</comment>
<dbReference type="GO" id="GO:0005829">
    <property type="term" value="C:cytosol"/>
    <property type="evidence" value="ECO:0007669"/>
    <property type="project" value="TreeGrafter"/>
</dbReference>
<accession>A0A819P1T6</accession>
<dbReference type="GO" id="GO:0034355">
    <property type="term" value="P:NAD+ biosynthetic process via the salvage pathway"/>
    <property type="evidence" value="ECO:0007669"/>
    <property type="project" value="TreeGrafter"/>
</dbReference>
<keyword evidence="3" id="KW-0662">Pyridine nucleotide biosynthesis</keyword>
<dbReference type="InterPro" id="IPR040727">
    <property type="entry name" value="NAPRTase_N"/>
</dbReference>
<feature type="non-terminal residue" evidence="6">
    <location>
        <position position="45"/>
    </location>
</feature>
<reference evidence="6" key="1">
    <citation type="submission" date="2021-02" db="EMBL/GenBank/DDBJ databases">
        <authorList>
            <person name="Nowell W R."/>
        </authorList>
    </citation>
    <scope>NUCLEOTIDE SEQUENCE</scope>
</reference>
<organism evidence="6 7">
    <name type="scientific">Adineta steineri</name>
    <dbReference type="NCBI Taxonomy" id="433720"/>
    <lineage>
        <taxon>Eukaryota</taxon>
        <taxon>Metazoa</taxon>
        <taxon>Spiralia</taxon>
        <taxon>Gnathifera</taxon>
        <taxon>Rotifera</taxon>
        <taxon>Eurotatoria</taxon>
        <taxon>Bdelloidea</taxon>
        <taxon>Adinetida</taxon>
        <taxon>Adinetidae</taxon>
        <taxon>Adineta</taxon>
    </lineage>
</organism>
<comment type="pathway">
    <text evidence="1">Cofactor biosynthesis; NAD(+) biosynthesis.</text>
</comment>
<evidence type="ECO:0000313" key="6">
    <source>
        <dbReference type="EMBL" id="CAF4007146.1"/>
    </source>
</evidence>
<evidence type="ECO:0000256" key="3">
    <source>
        <dbReference type="ARBA" id="ARBA00022642"/>
    </source>
</evidence>
<gene>
    <name evidence="6" type="ORF">OXD698_LOCUS29873</name>
</gene>
<dbReference type="InterPro" id="IPR007229">
    <property type="entry name" value="Nic_PRibTrfase-Fam"/>
</dbReference>
<feature type="domain" description="Nicotinate phosphoribosyltransferase N-terminal" evidence="5">
    <location>
        <begin position="13"/>
        <end position="45"/>
    </location>
</feature>
<comment type="caution">
    <text evidence="6">The sequence shown here is derived from an EMBL/GenBank/DDBJ whole genome shotgun (WGS) entry which is preliminary data.</text>
</comment>
<dbReference type="GO" id="GO:0004516">
    <property type="term" value="F:nicotinate phosphoribosyltransferase activity"/>
    <property type="evidence" value="ECO:0007669"/>
    <property type="project" value="UniProtKB-EC"/>
</dbReference>
<dbReference type="Pfam" id="PF17767">
    <property type="entry name" value="NAPRTase_N"/>
    <property type="match status" value="1"/>
</dbReference>
<dbReference type="Gene3D" id="3.20.140.10">
    <property type="entry name" value="nicotinate phosphoribosyltransferase"/>
    <property type="match status" value="1"/>
</dbReference>
<evidence type="ECO:0000256" key="4">
    <source>
        <dbReference type="ARBA" id="ARBA00048668"/>
    </source>
</evidence>